<comment type="caution">
    <text evidence="2">The sequence shown here is derived from an EMBL/GenBank/DDBJ whole genome shotgun (WGS) entry which is preliminary data.</text>
</comment>
<name>A0AA38CQ06_TAXCH</name>
<gene>
    <name evidence="2" type="ORF">KI387_012592</name>
</gene>
<dbReference type="EMBL" id="JAHRHJ020000009">
    <property type="protein sequence ID" value="KAH9301009.1"/>
    <property type="molecule type" value="Genomic_DNA"/>
</dbReference>
<accession>A0AA38CQ06</accession>
<dbReference type="Proteomes" id="UP000824469">
    <property type="component" value="Unassembled WGS sequence"/>
</dbReference>
<feature type="non-terminal residue" evidence="2">
    <location>
        <position position="1"/>
    </location>
</feature>
<dbReference type="PANTHER" id="PTHR35489:SF2">
    <property type="entry name" value="TITAN9"/>
    <property type="match status" value="1"/>
</dbReference>
<evidence type="ECO:0000313" key="2">
    <source>
        <dbReference type="EMBL" id="KAH9301009.1"/>
    </source>
</evidence>
<dbReference type="AlphaFoldDB" id="A0AA38CQ06"/>
<sequence length="444" mass="49860">MGYQRSRHTSTVSTVEITPSCHVITQTSSKKSRTAREKENANAVSMAGSQSRAKNAVTDQCTLEENGGSQCMSGKRKTLSKGKSVKCLGKDTTKRKRACLRTRDVNAAANSMAENPADGGMELKASKHLRVEEEKVLELNSRDEDLVHDGRPPEYSNAQSSSTEGPVEDQSDTPFTLKAQELYSKLHLKYKRLKERKFGEVEEYIEGQNRNLTAYVQAQEELLKHIGREKDWMKLNEEKIKITYNRLRLLEEEKIEWKNNSLVQHTKNLELINEVKRLQSLLSDRVEVSKKIQHSSVPCQCCKVDCSVIEGQLSLSQNPHSENQCGLESNLVLHSSTVQTEGFQYSCQACGHNNRIEVGKQERKLVGNETSLATDNNVQVGLVKTFSYNDNQLGKYAQKGEATEMVVARVSSFIKLLLQGMVGFKITIADEGKSPKLFFLHRSS</sequence>
<evidence type="ECO:0000256" key="1">
    <source>
        <dbReference type="SAM" id="MobiDB-lite"/>
    </source>
</evidence>
<dbReference type="PANTHER" id="PTHR35489">
    <property type="entry name" value="TITAN9"/>
    <property type="match status" value="1"/>
</dbReference>
<feature type="region of interest" description="Disordered" evidence="1">
    <location>
        <begin position="137"/>
        <end position="172"/>
    </location>
</feature>
<reference evidence="2 3" key="1">
    <citation type="journal article" date="2021" name="Nat. Plants">
        <title>The Taxus genome provides insights into paclitaxel biosynthesis.</title>
        <authorList>
            <person name="Xiong X."/>
            <person name="Gou J."/>
            <person name="Liao Q."/>
            <person name="Li Y."/>
            <person name="Zhou Q."/>
            <person name="Bi G."/>
            <person name="Li C."/>
            <person name="Du R."/>
            <person name="Wang X."/>
            <person name="Sun T."/>
            <person name="Guo L."/>
            <person name="Liang H."/>
            <person name="Lu P."/>
            <person name="Wu Y."/>
            <person name="Zhang Z."/>
            <person name="Ro D.K."/>
            <person name="Shang Y."/>
            <person name="Huang S."/>
            <person name="Yan J."/>
        </authorList>
    </citation>
    <scope>NUCLEOTIDE SEQUENCE [LARGE SCALE GENOMIC DNA]</scope>
    <source>
        <strain evidence="2">Ta-2019</strain>
    </source>
</reference>
<organism evidence="2 3">
    <name type="scientific">Taxus chinensis</name>
    <name type="common">Chinese yew</name>
    <name type="synonym">Taxus wallichiana var. chinensis</name>
    <dbReference type="NCBI Taxonomy" id="29808"/>
    <lineage>
        <taxon>Eukaryota</taxon>
        <taxon>Viridiplantae</taxon>
        <taxon>Streptophyta</taxon>
        <taxon>Embryophyta</taxon>
        <taxon>Tracheophyta</taxon>
        <taxon>Spermatophyta</taxon>
        <taxon>Pinopsida</taxon>
        <taxon>Pinidae</taxon>
        <taxon>Conifers II</taxon>
        <taxon>Cupressales</taxon>
        <taxon>Taxaceae</taxon>
        <taxon>Taxus</taxon>
    </lineage>
</organism>
<feature type="region of interest" description="Disordered" evidence="1">
    <location>
        <begin position="24"/>
        <end position="57"/>
    </location>
</feature>
<keyword evidence="3" id="KW-1185">Reference proteome</keyword>
<protein>
    <submittedName>
        <fullName evidence="2">Uncharacterized protein</fullName>
    </submittedName>
</protein>
<proteinExistence type="predicted"/>
<feature type="compositionally biased region" description="Basic and acidic residues" evidence="1">
    <location>
        <begin position="137"/>
        <end position="152"/>
    </location>
</feature>
<feature type="compositionally biased region" description="Polar residues" evidence="1">
    <location>
        <begin position="47"/>
        <end position="57"/>
    </location>
</feature>
<evidence type="ECO:0000313" key="3">
    <source>
        <dbReference type="Proteomes" id="UP000824469"/>
    </source>
</evidence>
<dbReference type="OMA" id="VANDYIQ"/>